<dbReference type="RefSeq" id="WP_344648195.1">
    <property type="nucleotide sequence ID" value="NZ_BAAAGX010000007.1"/>
</dbReference>
<dbReference type="InterPro" id="IPR002734">
    <property type="entry name" value="RibDG_C"/>
</dbReference>
<reference evidence="2 3" key="1">
    <citation type="journal article" date="2019" name="Int. J. Syst. Evol. Microbiol.">
        <title>The Global Catalogue of Microorganisms (GCM) 10K type strain sequencing project: providing services to taxonomists for standard genome sequencing and annotation.</title>
        <authorList>
            <consortium name="The Broad Institute Genomics Platform"/>
            <consortium name="The Broad Institute Genome Sequencing Center for Infectious Disease"/>
            <person name="Wu L."/>
            <person name="Ma J."/>
        </authorList>
    </citation>
    <scope>NUCLEOTIDE SEQUENCE [LARGE SCALE GENOMIC DNA]</scope>
    <source>
        <strain evidence="2 3">JCM 10425</strain>
    </source>
</reference>
<protein>
    <submittedName>
        <fullName evidence="2">Dihydrofolate reductase family protein</fullName>
    </submittedName>
</protein>
<dbReference type="PANTHER" id="PTHR38011:SF11">
    <property type="entry name" value="2,5-DIAMINO-6-RIBOSYLAMINO-4(3H)-PYRIMIDINONE 5'-PHOSPHATE REDUCTASE"/>
    <property type="match status" value="1"/>
</dbReference>
<dbReference type="InterPro" id="IPR050765">
    <property type="entry name" value="Riboflavin_Biosynth_HTPR"/>
</dbReference>
<dbReference type="Pfam" id="PF01872">
    <property type="entry name" value="RibD_C"/>
    <property type="match status" value="1"/>
</dbReference>
<evidence type="ECO:0000313" key="2">
    <source>
        <dbReference type="EMBL" id="GAA0232329.1"/>
    </source>
</evidence>
<dbReference type="InterPro" id="IPR024072">
    <property type="entry name" value="DHFR-like_dom_sf"/>
</dbReference>
<dbReference type="EMBL" id="BAAAGX010000007">
    <property type="protein sequence ID" value="GAA0232329.1"/>
    <property type="molecule type" value="Genomic_DNA"/>
</dbReference>
<evidence type="ECO:0000259" key="1">
    <source>
        <dbReference type="Pfam" id="PF01872"/>
    </source>
</evidence>
<name>A0ABN0TX08_9ACTN</name>
<organism evidence="2 3">
    <name type="scientific">Cryptosporangium japonicum</name>
    <dbReference type="NCBI Taxonomy" id="80872"/>
    <lineage>
        <taxon>Bacteria</taxon>
        <taxon>Bacillati</taxon>
        <taxon>Actinomycetota</taxon>
        <taxon>Actinomycetes</taxon>
        <taxon>Cryptosporangiales</taxon>
        <taxon>Cryptosporangiaceae</taxon>
        <taxon>Cryptosporangium</taxon>
    </lineage>
</organism>
<proteinExistence type="predicted"/>
<sequence>MPRKLVVKMSVSLDGFVGRNDGDVEWIFPSIDEELQEWMVDLLGQAGAHLMGRVTYGDMAAHWPGSDEPYAAPMNEIPKIVFSRTLTEATWPTTTVLSGDLTGEITRLKAEDGDDLLAHGGAGFVRALIGRGLVDEYRLVIHPVALGSGLALFTAPTELTLVSSEPFPGGAMAVTYAPATGPAAAANESDERV</sequence>
<dbReference type="Gene3D" id="3.40.430.10">
    <property type="entry name" value="Dihydrofolate Reductase, subunit A"/>
    <property type="match status" value="1"/>
</dbReference>
<keyword evidence="3" id="KW-1185">Reference proteome</keyword>
<dbReference type="SUPFAM" id="SSF53597">
    <property type="entry name" value="Dihydrofolate reductase-like"/>
    <property type="match status" value="1"/>
</dbReference>
<feature type="domain" description="Bacterial bifunctional deaminase-reductase C-terminal" evidence="1">
    <location>
        <begin position="3"/>
        <end position="169"/>
    </location>
</feature>
<evidence type="ECO:0000313" key="3">
    <source>
        <dbReference type="Proteomes" id="UP001500967"/>
    </source>
</evidence>
<comment type="caution">
    <text evidence="2">The sequence shown here is derived from an EMBL/GenBank/DDBJ whole genome shotgun (WGS) entry which is preliminary data.</text>
</comment>
<gene>
    <name evidence="2" type="ORF">GCM10009539_17120</name>
</gene>
<accession>A0ABN0TX08</accession>
<dbReference type="Proteomes" id="UP001500967">
    <property type="component" value="Unassembled WGS sequence"/>
</dbReference>
<dbReference type="PANTHER" id="PTHR38011">
    <property type="entry name" value="DIHYDROFOLATE REDUCTASE FAMILY PROTEIN (AFU_ORTHOLOGUE AFUA_8G06820)"/>
    <property type="match status" value="1"/>
</dbReference>